<evidence type="ECO:0000313" key="10">
    <source>
        <dbReference type="Proteomes" id="UP000821853"/>
    </source>
</evidence>
<dbReference type="CDD" id="cd18794">
    <property type="entry name" value="SF2_C_RecQ"/>
    <property type="match status" value="1"/>
</dbReference>
<feature type="compositionally biased region" description="Polar residues" evidence="6">
    <location>
        <begin position="133"/>
        <end position="151"/>
    </location>
</feature>
<dbReference type="OMA" id="AYCYTIV"/>
<feature type="region of interest" description="Disordered" evidence="6">
    <location>
        <begin position="178"/>
        <end position="244"/>
    </location>
</feature>
<evidence type="ECO:0000259" key="7">
    <source>
        <dbReference type="PROSITE" id="PS51192"/>
    </source>
</evidence>
<dbReference type="GO" id="GO:0009378">
    <property type="term" value="F:four-way junction helicase activity"/>
    <property type="evidence" value="ECO:0007669"/>
    <property type="project" value="TreeGrafter"/>
</dbReference>
<dbReference type="OrthoDB" id="18781at2759"/>
<dbReference type="Pfam" id="PF00271">
    <property type="entry name" value="Helicase_C"/>
    <property type="match status" value="1"/>
</dbReference>
<dbReference type="GO" id="GO:0005634">
    <property type="term" value="C:nucleus"/>
    <property type="evidence" value="ECO:0007669"/>
    <property type="project" value="TreeGrafter"/>
</dbReference>
<dbReference type="InterPro" id="IPR001650">
    <property type="entry name" value="Helicase_C-like"/>
</dbReference>
<feature type="compositionally biased region" description="Basic residues" evidence="6">
    <location>
        <begin position="198"/>
        <end position="208"/>
    </location>
</feature>
<name>A0A9J6FFR9_HAELO</name>
<feature type="domain" description="Helicase ATP-binding" evidence="7">
    <location>
        <begin position="254"/>
        <end position="370"/>
    </location>
</feature>
<dbReference type="AlphaFoldDB" id="A0A9J6FFR9"/>
<dbReference type="PANTHER" id="PTHR13710">
    <property type="entry name" value="DNA HELICASE RECQ FAMILY MEMBER"/>
    <property type="match status" value="1"/>
</dbReference>
<comment type="catalytic activity">
    <reaction evidence="4">
        <text>Couples ATP hydrolysis with the unwinding of duplex DNA by translocating in the 3'-5' direction.</text>
        <dbReference type="EC" id="5.6.2.4"/>
    </reaction>
</comment>
<evidence type="ECO:0000256" key="2">
    <source>
        <dbReference type="ARBA" id="ARBA00022741"/>
    </source>
</evidence>
<feature type="region of interest" description="Disordered" evidence="6">
    <location>
        <begin position="1"/>
        <end position="33"/>
    </location>
</feature>
<dbReference type="GO" id="GO:0043138">
    <property type="term" value="F:3'-5' DNA helicase activity"/>
    <property type="evidence" value="ECO:0007669"/>
    <property type="project" value="UniProtKB-EC"/>
</dbReference>
<dbReference type="PANTHER" id="PTHR13710:SF108">
    <property type="entry name" value="ATP-DEPENDENT DNA HELICASE Q4"/>
    <property type="match status" value="1"/>
</dbReference>
<dbReference type="VEuPathDB" id="VectorBase:HLOH_043531"/>
<dbReference type="PROSITE" id="PS51192">
    <property type="entry name" value="HELICASE_ATP_BIND_1"/>
    <property type="match status" value="1"/>
</dbReference>
<dbReference type="SMART" id="SM00490">
    <property type="entry name" value="HELICc"/>
    <property type="match status" value="1"/>
</dbReference>
<dbReference type="Proteomes" id="UP000821853">
    <property type="component" value="Chromosome 1"/>
</dbReference>
<keyword evidence="10" id="KW-1185">Reference proteome</keyword>
<dbReference type="InterPro" id="IPR014001">
    <property type="entry name" value="Helicase_ATP-bd"/>
</dbReference>
<evidence type="ECO:0000256" key="3">
    <source>
        <dbReference type="ARBA" id="ARBA00022840"/>
    </source>
</evidence>
<comment type="similarity">
    <text evidence="1">Belongs to the helicase family. RecQ subfamily.</text>
</comment>
<reference evidence="9 10" key="1">
    <citation type="journal article" date="2020" name="Cell">
        <title>Large-Scale Comparative Analyses of Tick Genomes Elucidate Their Genetic Diversity and Vector Capacities.</title>
        <authorList>
            <consortium name="Tick Genome and Microbiome Consortium (TIGMIC)"/>
            <person name="Jia N."/>
            <person name="Wang J."/>
            <person name="Shi W."/>
            <person name="Du L."/>
            <person name="Sun Y."/>
            <person name="Zhan W."/>
            <person name="Jiang J.F."/>
            <person name="Wang Q."/>
            <person name="Zhang B."/>
            <person name="Ji P."/>
            <person name="Bell-Sakyi L."/>
            <person name="Cui X.M."/>
            <person name="Yuan T.T."/>
            <person name="Jiang B.G."/>
            <person name="Yang W.F."/>
            <person name="Lam T.T."/>
            <person name="Chang Q.C."/>
            <person name="Ding S.J."/>
            <person name="Wang X.J."/>
            <person name="Zhu J.G."/>
            <person name="Ruan X.D."/>
            <person name="Zhao L."/>
            <person name="Wei J.T."/>
            <person name="Ye R.Z."/>
            <person name="Que T.C."/>
            <person name="Du C.H."/>
            <person name="Zhou Y.H."/>
            <person name="Cheng J.X."/>
            <person name="Dai P.F."/>
            <person name="Guo W.B."/>
            <person name="Han X.H."/>
            <person name="Huang E.J."/>
            <person name="Li L.F."/>
            <person name="Wei W."/>
            <person name="Gao Y.C."/>
            <person name="Liu J.Z."/>
            <person name="Shao H.Z."/>
            <person name="Wang X."/>
            <person name="Wang C.C."/>
            <person name="Yang T.C."/>
            <person name="Huo Q.B."/>
            <person name="Li W."/>
            <person name="Chen H.Y."/>
            <person name="Chen S.E."/>
            <person name="Zhou L.G."/>
            <person name="Ni X.B."/>
            <person name="Tian J.H."/>
            <person name="Sheng Y."/>
            <person name="Liu T."/>
            <person name="Pan Y.S."/>
            <person name="Xia L.Y."/>
            <person name="Li J."/>
            <person name="Zhao F."/>
            <person name="Cao W.C."/>
        </authorList>
    </citation>
    <scope>NUCLEOTIDE SEQUENCE [LARGE SCALE GENOMIC DNA]</scope>
    <source>
        <strain evidence="9">HaeL-2018</strain>
    </source>
</reference>
<gene>
    <name evidence="9" type="ORF">HPB48_003661</name>
</gene>
<organism evidence="9 10">
    <name type="scientific">Haemaphysalis longicornis</name>
    <name type="common">Bush tick</name>
    <dbReference type="NCBI Taxonomy" id="44386"/>
    <lineage>
        <taxon>Eukaryota</taxon>
        <taxon>Metazoa</taxon>
        <taxon>Ecdysozoa</taxon>
        <taxon>Arthropoda</taxon>
        <taxon>Chelicerata</taxon>
        <taxon>Arachnida</taxon>
        <taxon>Acari</taxon>
        <taxon>Parasitiformes</taxon>
        <taxon>Ixodida</taxon>
        <taxon>Ixodoidea</taxon>
        <taxon>Ixodidae</taxon>
        <taxon>Haemaphysalinae</taxon>
        <taxon>Haemaphysalis</taxon>
    </lineage>
</organism>
<comment type="caution">
    <text evidence="9">The sequence shown here is derived from an EMBL/GenBank/DDBJ whole genome shotgun (WGS) entry which is preliminary data.</text>
</comment>
<keyword evidence="3" id="KW-0067">ATP-binding</keyword>
<keyword evidence="2" id="KW-0547">Nucleotide-binding</keyword>
<dbReference type="PROSITE" id="PS51194">
    <property type="entry name" value="HELICASE_CTER"/>
    <property type="match status" value="1"/>
</dbReference>
<evidence type="ECO:0000259" key="8">
    <source>
        <dbReference type="PROSITE" id="PS51194"/>
    </source>
</evidence>
<dbReference type="Pfam" id="PF00270">
    <property type="entry name" value="DEAD"/>
    <property type="match status" value="1"/>
</dbReference>
<evidence type="ECO:0000256" key="5">
    <source>
        <dbReference type="ARBA" id="ARBA00034808"/>
    </source>
</evidence>
<evidence type="ECO:0000256" key="6">
    <source>
        <dbReference type="SAM" id="MobiDB-lite"/>
    </source>
</evidence>
<dbReference type="GO" id="GO:0000724">
    <property type="term" value="P:double-strand break repair via homologous recombination"/>
    <property type="evidence" value="ECO:0007669"/>
    <property type="project" value="TreeGrafter"/>
</dbReference>
<dbReference type="GO" id="GO:0003676">
    <property type="term" value="F:nucleic acid binding"/>
    <property type="evidence" value="ECO:0007669"/>
    <property type="project" value="InterPro"/>
</dbReference>
<protein>
    <recommendedName>
        <fullName evidence="5">DNA 3'-5' helicase</fullName>
        <ecNumber evidence="5">5.6.2.4</ecNumber>
    </recommendedName>
</protein>
<feature type="domain" description="Helicase C-terminal" evidence="8">
    <location>
        <begin position="393"/>
        <end position="571"/>
    </location>
</feature>
<accession>A0A9J6FFR9</accession>
<dbReference type="GO" id="GO:0005524">
    <property type="term" value="F:ATP binding"/>
    <property type="evidence" value="ECO:0007669"/>
    <property type="project" value="UniProtKB-KW"/>
</dbReference>
<dbReference type="EMBL" id="JABSTR010000001">
    <property type="protein sequence ID" value="KAH9361930.1"/>
    <property type="molecule type" value="Genomic_DNA"/>
</dbReference>
<sequence>MSLYAQRQGRREITPAQWQHTEAPAKKGNKTTEAEQVKMTQLQSKTVRLPNRYINRFSEKAYVKTKVMSRASPHKCPSFDLTDDVFIKPAPPESPGVQQPGLLSPALRLFDIPCQEDNQNSKHLKEREASPLQEASTVNGGQNDVQKQSPSALKKETQAAGKAGKRVSLQDKYEFTGDDPVVGEACNSSEKPVVAKGPRQKCSKKRKKEVGTASSPAAPGNKRRKTGKQSKTSNDLGCKERQPENDPLVQVARLAPCLKAAFLHSAMPPAQKEQVLSQIRDGHVHFVLVSPESLVEGSSIVHQLPPVAFACIDEAHCLSEWSHNFRPSYLQLYKVLTTQLKVHCILALTATATRSTCLNIAEQLQIDNFSAGIIGTPSVPENLILSVSEDKYRDEALIELLKSKRLGSCESIIVYCTRREETERLASLIRTSLQHQEKQVDKDGAKVKSRRAYLAWDAEAYHAGMTPFRRRSVQKKFMTGKLRVVVATVAFGMGIDKADIRAIIHYNMPKSFENYVQEAGRAGRDGLTSHCHLFLEPEKKDQSELKRHIYANSVDRHIIRKLLKKVFAPLTQCKETEGDTVSDGVLYLTVGRGSMYEIAIPIDAAVEELDLKEENILTLLCFLEFHPRKVVQLLNRVYATCTLKCYGGPQQLRSVASKNAAVAAAMALQKKGSEQESTNTLTFPVVDVAARMGWDSKLVKSDLKRLEWDNSTLSTTGHSRKTGVIVEFSDLAFHLNVSASLTEEDCDDLLDYLHERVQKQEKMDLARLTRVHEAFQSVSCGEYAGCADTASPEKSNSLKKLIEDYFEETLDIEDTHDEPALTEQCLSSLRQEIRSLVFQHRDHSFNGRAVARIFHGIGSPCFPAQVWGRVHRFWRSFLDVDFNTILNVANKELLSLR</sequence>
<dbReference type="GO" id="GO:0005737">
    <property type="term" value="C:cytoplasm"/>
    <property type="evidence" value="ECO:0007669"/>
    <property type="project" value="TreeGrafter"/>
</dbReference>
<proteinExistence type="inferred from homology"/>
<dbReference type="SUPFAM" id="SSF52540">
    <property type="entry name" value="P-loop containing nucleoside triphosphate hydrolases"/>
    <property type="match status" value="1"/>
</dbReference>
<dbReference type="InterPro" id="IPR011545">
    <property type="entry name" value="DEAD/DEAH_box_helicase_dom"/>
</dbReference>
<evidence type="ECO:0000313" key="9">
    <source>
        <dbReference type="EMBL" id="KAH9361930.1"/>
    </source>
</evidence>
<dbReference type="Gene3D" id="3.40.50.300">
    <property type="entry name" value="P-loop containing nucleotide triphosphate hydrolases"/>
    <property type="match status" value="2"/>
</dbReference>
<dbReference type="EC" id="5.6.2.4" evidence="5"/>
<dbReference type="FunFam" id="3.40.50.300:FF:001084">
    <property type="entry name" value="RecQ like helicase 4"/>
    <property type="match status" value="1"/>
</dbReference>
<evidence type="ECO:0000256" key="4">
    <source>
        <dbReference type="ARBA" id="ARBA00034617"/>
    </source>
</evidence>
<feature type="region of interest" description="Disordered" evidence="6">
    <location>
        <begin position="119"/>
        <end position="166"/>
    </location>
</feature>
<feature type="compositionally biased region" description="Basic and acidic residues" evidence="6">
    <location>
        <begin position="119"/>
        <end position="129"/>
    </location>
</feature>
<evidence type="ECO:0000256" key="1">
    <source>
        <dbReference type="ARBA" id="ARBA00005446"/>
    </source>
</evidence>
<dbReference type="GO" id="GO:0005694">
    <property type="term" value="C:chromosome"/>
    <property type="evidence" value="ECO:0007669"/>
    <property type="project" value="TreeGrafter"/>
</dbReference>
<dbReference type="InterPro" id="IPR027417">
    <property type="entry name" value="P-loop_NTPase"/>
</dbReference>